<evidence type="ECO:0000259" key="4">
    <source>
        <dbReference type="PROSITE" id="PS51161"/>
    </source>
</evidence>
<protein>
    <recommendedName>
        <fullName evidence="4">ATP-cone domain-containing protein</fullName>
    </recommendedName>
</protein>
<dbReference type="Proteomes" id="UP000228886">
    <property type="component" value="Unassembled WGS sequence"/>
</dbReference>
<keyword evidence="1 3" id="KW-0547">Nucleotide-binding</keyword>
<dbReference type="GO" id="GO:0004748">
    <property type="term" value="F:ribonucleoside-diphosphate reductase activity, thioredoxin disulfide as acceptor"/>
    <property type="evidence" value="ECO:0007669"/>
    <property type="project" value="TreeGrafter"/>
</dbReference>
<evidence type="ECO:0000313" key="6">
    <source>
        <dbReference type="Proteomes" id="UP000228886"/>
    </source>
</evidence>
<dbReference type="EMBL" id="PETL01000313">
    <property type="protein sequence ID" value="PIV63608.1"/>
    <property type="molecule type" value="Genomic_DNA"/>
</dbReference>
<gene>
    <name evidence="5" type="ORF">COS11_06515</name>
</gene>
<sequence length="193" mass="21961">MNEVKKRDGRVVSFDKNKITEAIFKAAKSIGGEDRYLAEDLADSVTFYLEKQFTAKIPTVEEIQDIVERVLIKTGHAKTAKAYILYREKRARIRKLKEGVIPGEFKEELSSDGSSGSFLLSRIKYGTKDETFLWERRKTVETLIEEKGLSGNIAELIALEVEEAILNLKVRELNSSLIEDLVNSKVAEYSQRK</sequence>
<evidence type="ECO:0000256" key="3">
    <source>
        <dbReference type="PROSITE-ProRule" id="PRU00492"/>
    </source>
</evidence>
<comment type="caution">
    <text evidence="5">The sequence shown here is derived from an EMBL/GenBank/DDBJ whole genome shotgun (WGS) entry which is preliminary data.</text>
</comment>
<feature type="domain" description="ATP-cone" evidence="4">
    <location>
        <begin position="2"/>
        <end position="94"/>
    </location>
</feature>
<dbReference type="PANTHER" id="PTHR21075:SF0">
    <property type="entry name" value="ANAEROBIC RIBONUCLEOSIDE-TRIPHOSPHATE REDUCTASE"/>
    <property type="match status" value="1"/>
</dbReference>
<dbReference type="GO" id="GO:0009265">
    <property type="term" value="P:2'-deoxyribonucleotide biosynthetic process"/>
    <property type="evidence" value="ECO:0007669"/>
    <property type="project" value="TreeGrafter"/>
</dbReference>
<dbReference type="PROSITE" id="PS51161">
    <property type="entry name" value="ATP_CONE"/>
    <property type="match status" value="1"/>
</dbReference>
<dbReference type="GO" id="GO:0031250">
    <property type="term" value="C:anaerobic ribonucleoside-triphosphate reductase complex"/>
    <property type="evidence" value="ECO:0007669"/>
    <property type="project" value="TreeGrafter"/>
</dbReference>
<accession>A0A2M7E7E0</accession>
<keyword evidence="2 3" id="KW-0067">ATP-binding</keyword>
<reference evidence="6" key="1">
    <citation type="submission" date="2017-09" db="EMBL/GenBank/DDBJ databases">
        <title>Depth-based differentiation of microbial function through sediment-hosted aquifers and enrichment of novel symbionts in the deep terrestrial subsurface.</title>
        <authorList>
            <person name="Probst A.J."/>
            <person name="Ladd B."/>
            <person name="Jarett J.K."/>
            <person name="Geller-Mcgrath D.E."/>
            <person name="Sieber C.M.K."/>
            <person name="Emerson J.B."/>
            <person name="Anantharaman K."/>
            <person name="Thomas B.C."/>
            <person name="Malmstrom R."/>
            <person name="Stieglmeier M."/>
            <person name="Klingl A."/>
            <person name="Woyke T."/>
            <person name="Ryan C.M."/>
            <person name="Banfield J.F."/>
        </authorList>
    </citation>
    <scope>NUCLEOTIDE SEQUENCE [LARGE SCALE GENOMIC DNA]</scope>
</reference>
<dbReference type="Pfam" id="PF03477">
    <property type="entry name" value="ATP-cone"/>
    <property type="match status" value="1"/>
</dbReference>
<name>A0A2M7E7E0_9BACT</name>
<evidence type="ECO:0000256" key="2">
    <source>
        <dbReference type="ARBA" id="ARBA00022840"/>
    </source>
</evidence>
<proteinExistence type="predicted"/>
<dbReference type="GO" id="GO:0008998">
    <property type="term" value="F:ribonucleoside-triphosphate reductase (thioredoxin) activity"/>
    <property type="evidence" value="ECO:0007669"/>
    <property type="project" value="TreeGrafter"/>
</dbReference>
<dbReference type="AlphaFoldDB" id="A0A2M7E7E0"/>
<organism evidence="5 6">
    <name type="scientific">bacterium (Candidatus Ratteibacteria) CG01_land_8_20_14_3_00_40_19</name>
    <dbReference type="NCBI Taxonomy" id="2014290"/>
    <lineage>
        <taxon>Bacteria</taxon>
        <taxon>Candidatus Ratteibacteria</taxon>
    </lineage>
</organism>
<evidence type="ECO:0000313" key="5">
    <source>
        <dbReference type="EMBL" id="PIV63608.1"/>
    </source>
</evidence>
<dbReference type="InterPro" id="IPR005144">
    <property type="entry name" value="ATP-cone_dom"/>
</dbReference>
<evidence type="ECO:0000256" key="1">
    <source>
        <dbReference type="ARBA" id="ARBA00022741"/>
    </source>
</evidence>
<dbReference type="GO" id="GO:0005524">
    <property type="term" value="F:ATP binding"/>
    <property type="evidence" value="ECO:0007669"/>
    <property type="project" value="UniProtKB-UniRule"/>
</dbReference>
<dbReference type="PANTHER" id="PTHR21075">
    <property type="entry name" value="ANAEROBIC RIBONUCLEOSIDE-TRIPHOSPHATE REDUCTASE"/>
    <property type="match status" value="1"/>
</dbReference>